<evidence type="ECO:0000256" key="1">
    <source>
        <dbReference type="SAM" id="MobiDB-lite"/>
    </source>
</evidence>
<name>A0ABP3KB34_9ACTN</name>
<evidence type="ECO:0000313" key="4">
    <source>
        <dbReference type="EMBL" id="GAA0475381.1"/>
    </source>
</evidence>
<dbReference type="Pfam" id="PF14016">
    <property type="entry name" value="DUF4232"/>
    <property type="match status" value="1"/>
</dbReference>
<protein>
    <recommendedName>
        <fullName evidence="3">DUF4232 domain-containing protein</fullName>
    </recommendedName>
</protein>
<keyword evidence="5" id="KW-1185">Reference proteome</keyword>
<gene>
    <name evidence="4" type="ORF">GCM10010361_44730</name>
</gene>
<evidence type="ECO:0000259" key="3">
    <source>
        <dbReference type="Pfam" id="PF14016"/>
    </source>
</evidence>
<comment type="caution">
    <text evidence="4">The sequence shown here is derived from an EMBL/GenBank/DDBJ whole genome shotgun (WGS) entry which is preliminary data.</text>
</comment>
<evidence type="ECO:0000256" key="2">
    <source>
        <dbReference type="SAM" id="SignalP"/>
    </source>
</evidence>
<organism evidence="4 5">
    <name type="scientific">Streptomyces olivaceiscleroticus</name>
    <dbReference type="NCBI Taxonomy" id="68245"/>
    <lineage>
        <taxon>Bacteria</taxon>
        <taxon>Bacillati</taxon>
        <taxon>Actinomycetota</taxon>
        <taxon>Actinomycetes</taxon>
        <taxon>Kitasatosporales</taxon>
        <taxon>Streptomycetaceae</taxon>
        <taxon>Streptomyces</taxon>
    </lineage>
</organism>
<accession>A0ABP3KB34</accession>
<dbReference type="InterPro" id="IPR025326">
    <property type="entry name" value="DUF4232"/>
</dbReference>
<keyword evidence="2" id="KW-0732">Signal</keyword>
<reference evidence="5" key="1">
    <citation type="journal article" date="2019" name="Int. J. Syst. Evol. Microbiol.">
        <title>The Global Catalogue of Microorganisms (GCM) 10K type strain sequencing project: providing services to taxonomists for standard genome sequencing and annotation.</title>
        <authorList>
            <consortium name="The Broad Institute Genomics Platform"/>
            <consortium name="The Broad Institute Genome Sequencing Center for Infectious Disease"/>
            <person name="Wu L."/>
            <person name="Ma J."/>
        </authorList>
    </citation>
    <scope>NUCLEOTIDE SEQUENCE [LARGE SCALE GENOMIC DNA]</scope>
    <source>
        <strain evidence="5">JCM 4805</strain>
    </source>
</reference>
<feature type="compositionally biased region" description="Polar residues" evidence="1">
    <location>
        <begin position="81"/>
        <end position="90"/>
    </location>
</feature>
<feature type="compositionally biased region" description="Low complexity" evidence="1">
    <location>
        <begin position="42"/>
        <end position="62"/>
    </location>
</feature>
<feature type="domain" description="DUF4232" evidence="3">
    <location>
        <begin position="119"/>
        <end position="245"/>
    </location>
</feature>
<dbReference type="EMBL" id="BAAABY010000032">
    <property type="protein sequence ID" value="GAA0475381.1"/>
    <property type="molecule type" value="Genomic_DNA"/>
</dbReference>
<dbReference type="RefSeq" id="WP_346096929.1">
    <property type="nucleotide sequence ID" value="NZ_BAAABY010000032.1"/>
</dbReference>
<feature type="compositionally biased region" description="Low complexity" evidence="1">
    <location>
        <begin position="96"/>
        <end position="119"/>
    </location>
</feature>
<feature type="signal peptide" evidence="2">
    <location>
        <begin position="1"/>
        <end position="35"/>
    </location>
</feature>
<feature type="compositionally biased region" description="Gly residues" evidence="1">
    <location>
        <begin position="63"/>
        <end position="80"/>
    </location>
</feature>
<evidence type="ECO:0000313" key="5">
    <source>
        <dbReference type="Proteomes" id="UP001500909"/>
    </source>
</evidence>
<feature type="region of interest" description="Disordered" evidence="1">
    <location>
        <begin position="33"/>
        <end position="119"/>
    </location>
</feature>
<feature type="chain" id="PRO_5045194942" description="DUF4232 domain-containing protein" evidence="2">
    <location>
        <begin position="36"/>
        <end position="251"/>
    </location>
</feature>
<dbReference type="Proteomes" id="UP001500909">
    <property type="component" value="Unassembled WGS sequence"/>
</dbReference>
<sequence>MSQHAGLRRGRKAATATLIAAAAAVALTACQGSGAGSGDAGSAGAPSDAASSSSAPATTGGSDSAGGTGGSTADTGGGGQHATQDATQPSAGKGGATVARTASARTAASASADRSSDRCTAGEMGLRLGRADVGAGNIHRPLVFTNKSRSTCTLRGYPGVSLIQRDGQMIGKPATREGAAGRAVTLKPGGSAYAVLHTIQDGLKDTPCWKSPYLLQTYPPGSTESMTLRTSDLRVCGGEFTVTALEPGTGL</sequence>
<proteinExistence type="predicted"/>